<dbReference type="EMBL" id="JASCZI010000939">
    <property type="protein sequence ID" value="MED6113863.1"/>
    <property type="molecule type" value="Genomic_DNA"/>
</dbReference>
<comment type="caution">
    <text evidence="1">The sequence shown here is derived from an EMBL/GenBank/DDBJ whole genome shotgun (WGS) entry which is preliminary data.</text>
</comment>
<organism evidence="1 2">
    <name type="scientific">Stylosanthes scabra</name>
    <dbReference type="NCBI Taxonomy" id="79078"/>
    <lineage>
        <taxon>Eukaryota</taxon>
        <taxon>Viridiplantae</taxon>
        <taxon>Streptophyta</taxon>
        <taxon>Embryophyta</taxon>
        <taxon>Tracheophyta</taxon>
        <taxon>Spermatophyta</taxon>
        <taxon>Magnoliopsida</taxon>
        <taxon>eudicotyledons</taxon>
        <taxon>Gunneridae</taxon>
        <taxon>Pentapetalae</taxon>
        <taxon>rosids</taxon>
        <taxon>fabids</taxon>
        <taxon>Fabales</taxon>
        <taxon>Fabaceae</taxon>
        <taxon>Papilionoideae</taxon>
        <taxon>50 kb inversion clade</taxon>
        <taxon>dalbergioids sensu lato</taxon>
        <taxon>Dalbergieae</taxon>
        <taxon>Pterocarpus clade</taxon>
        <taxon>Stylosanthes</taxon>
    </lineage>
</organism>
<protein>
    <submittedName>
        <fullName evidence="1">Uncharacterized protein</fullName>
    </submittedName>
</protein>
<keyword evidence="2" id="KW-1185">Reference proteome</keyword>
<dbReference type="Proteomes" id="UP001341840">
    <property type="component" value="Unassembled WGS sequence"/>
</dbReference>
<sequence>MSTKKLEVIKVVTNKLDLDIKQLQSPRRHCCDVLPSSTGDMMEVAIRECKDDELIYMH</sequence>
<reference evidence="1 2" key="1">
    <citation type="journal article" date="2023" name="Plants (Basel)">
        <title>Bridging the Gap: Combining Genomics and Transcriptomics Approaches to Understand Stylosanthes scabra, an Orphan Legume from the Brazilian Caatinga.</title>
        <authorList>
            <person name="Ferreira-Neto J.R.C."/>
            <person name="da Silva M.D."/>
            <person name="Binneck E."/>
            <person name="de Melo N.F."/>
            <person name="da Silva R.H."/>
            <person name="de Melo A.L.T.M."/>
            <person name="Pandolfi V."/>
            <person name="Bustamante F.O."/>
            <person name="Brasileiro-Vidal A.C."/>
            <person name="Benko-Iseppon A.M."/>
        </authorList>
    </citation>
    <scope>NUCLEOTIDE SEQUENCE [LARGE SCALE GENOMIC DNA]</scope>
    <source>
        <tissue evidence="1">Leaves</tissue>
    </source>
</reference>
<accession>A0ABU6QQM3</accession>
<gene>
    <name evidence="1" type="ORF">PIB30_074822</name>
</gene>
<name>A0ABU6QQM3_9FABA</name>
<evidence type="ECO:0000313" key="2">
    <source>
        <dbReference type="Proteomes" id="UP001341840"/>
    </source>
</evidence>
<evidence type="ECO:0000313" key="1">
    <source>
        <dbReference type="EMBL" id="MED6113863.1"/>
    </source>
</evidence>
<proteinExistence type="predicted"/>